<keyword evidence="2" id="KW-1185">Reference proteome</keyword>
<dbReference type="eggNOG" id="KOG0374">
    <property type="taxonomic scope" value="Eukaryota"/>
</dbReference>
<dbReference type="Gramene" id="ERN18945">
    <property type="protein sequence ID" value="ERN18945"/>
    <property type="gene ID" value="AMTR_s00067p00195280"/>
</dbReference>
<dbReference type="SUPFAM" id="SSF56300">
    <property type="entry name" value="Metallo-dependent phosphatases"/>
    <property type="match status" value="1"/>
</dbReference>
<dbReference type="AlphaFoldDB" id="U5D9P6"/>
<organism evidence="1 2">
    <name type="scientific">Amborella trichopoda</name>
    <dbReference type="NCBI Taxonomy" id="13333"/>
    <lineage>
        <taxon>Eukaryota</taxon>
        <taxon>Viridiplantae</taxon>
        <taxon>Streptophyta</taxon>
        <taxon>Embryophyta</taxon>
        <taxon>Tracheophyta</taxon>
        <taxon>Spermatophyta</taxon>
        <taxon>Magnoliopsida</taxon>
        <taxon>Amborellales</taxon>
        <taxon>Amborellaceae</taxon>
        <taxon>Amborella</taxon>
    </lineage>
</organism>
<evidence type="ECO:0008006" key="3">
    <source>
        <dbReference type="Google" id="ProtNLM"/>
    </source>
</evidence>
<evidence type="ECO:0000313" key="1">
    <source>
        <dbReference type="EMBL" id="ERN18945.1"/>
    </source>
</evidence>
<proteinExistence type="predicted"/>
<sequence>MAKFFVENYHWIEGTSMVVKLGDILDRGGEELKLLYFLEKLKQDAEKSNGKLLILQANHENLDI</sequence>
<reference evidence="2" key="1">
    <citation type="journal article" date="2013" name="Science">
        <title>The Amborella genome and the evolution of flowering plants.</title>
        <authorList>
            <consortium name="Amborella Genome Project"/>
        </authorList>
    </citation>
    <scope>NUCLEOTIDE SEQUENCE [LARGE SCALE GENOMIC DNA]</scope>
</reference>
<name>U5D9P6_AMBTC</name>
<dbReference type="InterPro" id="IPR029052">
    <property type="entry name" value="Metallo-depent_PP-like"/>
</dbReference>
<accession>U5D9P6</accession>
<evidence type="ECO:0000313" key="2">
    <source>
        <dbReference type="Proteomes" id="UP000017836"/>
    </source>
</evidence>
<dbReference type="EMBL" id="KI392078">
    <property type="protein sequence ID" value="ERN18945.1"/>
    <property type="molecule type" value="Genomic_DNA"/>
</dbReference>
<dbReference type="PANTHER" id="PTHR47680">
    <property type="entry name" value="SHEWANELLA-LIKE PROTEIN PHOSPHATASE 2"/>
    <property type="match status" value="1"/>
</dbReference>
<dbReference type="Gene3D" id="3.60.21.10">
    <property type="match status" value="1"/>
</dbReference>
<protein>
    <recommendedName>
        <fullName evidence="3">Calcineurin-like phosphoesterase domain-containing protein</fullName>
    </recommendedName>
</protein>
<dbReference type="HOGENOM" id="CLU_2870587_0_0_1"/>
<dbReference type="Proteomes" id="UP000017836">
    <property type="component" value="Unassembled WGS sequence"/>
</dbReference>
<gene>
    <name evidence="1" type="ORF">AMTR_s00067p00195280</name>
</gene>
<dbReference type="STRING" id="13333.U5D9P6"/>
<dbReference type="PANTHER" id="PTHR47680:SF2">
    <property type="entry name" value="SHEWANELLA-LIKE PROTEIN PHOSPHATASE 2"/>
    <property type="match status" value="1"/>
</dbReference>